<dbReference type="HOGENOM" id="CLU_1054722_0_0_1"/>
<evidence type="ECO:0000313" key="2">
    <source>
        <dbReference type="Proteomes" id="UP000000305"/>
    </source>
</evidence>
<evidence type="ECO:0000313" key="1">
    <source>
        <dbReference type="EMBL" id="EFX72408.1"/>
    </source>
</evidence>
<reference evidence="1 2" key="1">
    <citation type="journal article" date="2011" name="Science">
        <title>The ecoresponsive genome of Daphnia pulex.</title>
        <authorList>
            <person name="Colbourne J.K."/>
            <person name="Pfrender M.E."/>
            <person name="Gilbert D."/>
            <person name="Thomas W.K."/>
            <person name="Tucker A."/>
            <person name="Oakley T.H."/>
            <person name="Tokishita S."/>
            <person name="Aerts A."/>
            <person name="Arnold G.J."/>
            <person name="Basu M.K."/>
            <person name="Bauer D.J."/>
            <person name="Caceres C.E."/>
            <person name="Carmel L."/>
            <person name="Casola C."/>
            <person name="Choi J.H."/>
            <person name="Detter J.C."/>
            <person name="Dong Q."/>
            <person name="Dusheyko S."/>
            <person name="Eads B.D."/>
            <person name="Frohlich T."/>
            <person name="Geiler-Samerotte K.A."/>
            <person name="Gerlach D."/>
            <person name="Hatcher P."/>
            <person name="Jogdeo S."/>
            <person name="Krijgsveld J."/>
            <person name="Kriventseva E.V."/>
            <person name="Kultz D."/>
            <person name="Laforsch C."/>
            <person name="Lindquist E."/>
            <person name="Lopez J."/>
            <person name="Manak J.R."/>
            <person name="Muller J."/>
            <person name="Pangilinan J."/>
            <person name="Patwardhan R.P."/>
            <person name="Pitluck S."/>
            <person name="Pritham E.J."/>
            <person name="Rechtsteiner A."/>
            <person name="Rho M."/>
            <person name="Rogozin I.B."/>
            <person name="Sakarya O."/>
            <person name="Salamov A."/>
            <person name="Schaack S."/>
            <person name="Shapiro H."/>
            <person name="Shiga Y."/>
            <person name="Skalitzky C."/>
            <person name="Smith Z."/>
            <person name="Souvorov A."/>
            <person name="Sung W."/>
            <person name="Tang Z."/>
            <person name="Tsuchiya D."/>
            <person name="Tu H."/>
            <person name="Vos H."/>
            <person name="Wang M."/>
            <person name="Wolf Y.I."/>
            <person name="Yamagata H."/>
            <person name="Yamada T."/>
            <person name="Ye Y."/>
            <person name="Shaw J.R."/>
            <person name="Andrews J."/>
            <person name="Crease T.J."/>
            <person name="Tang H."/>
            <person name="Lucas S.M."/>
            <person name="Robertson H.M."/>
            <person name="Bork P."/>
            <person name="Koonin E.V."/>
            <person name="Zdobnov E.M."/>
            <person name="Grigoriev I.V."/>
            <person name="Lynch M."/>
            <person name="Boore J.L."/>
        </authorList>
    </citation>
    <scope>NUCLEOTIDE SEQUENCE [LARGE SCALE GENOMIC DNA]</scope>
</reference>
<accession>E9H793</accession>
<dbReference type="EMBL" id="GL732600">
    <property type="protein sequence ID" value="EFX72408.1"/>
    <property type="molecule type" value="Genomic_DNA"/>
</dbReference>
<protein>
    <submittedName>
        <fullName evidence="1">Uncharacterized protein</fullName>
    </submittedName>
</protein>
<sequence length="264" mass="28964">MPARGTMVGSCRPLVAAPAVSSKVEQFQRLVRNWNLHSSMARLAPVWTLIMKPGCFLQNCTCFVSSVSTSWSQMDGVPIAAEATALDRDKALQKREIFRAKRSGRFKRTGVPHNASLGESTEHLAISPELARCLEKRRSVAAHGTFRRSLEMGANQQFEMRSSADGPLDLVTTGNSSGRHSDAVQDGMSNNSAALWIIVIAPVIKENVQGNIMLCADGFDPLGFFQDTQSSKKKTSNECQAHRPQTCYCVLVMEGMFVITLINE</sequence>
<dbReference type="Proteomes" id="UP000000305">
    <property type="component" value="Unassembled WGS sequence"/>
</dbReference>
<dbReference type="KEGG" id="dpx:DAPPUDRAFT_254529"/>
<name>E9H793_DAPPU</name>
<organism evidence="1 2">
    <name type="scientific">Daphnia pulex</name>
    <name type="common">Water flea</name>
    <dbReference type="NCBI Taxonomy" id="6669"/>
    <lineage>
        <taxon>Eukaryota</taxon>
        <taxon>Metazoa</taxon>
        <taxon>Ecdysozoa</taxon>
        <taxon>Arthropoda</taxon>
        <taxon>Crustacea</taxon>
        <taxon>Branchiopoda</taxon>
        <taxon>Diplostraca</taxon>
        <taxon>Cladocera</taxon>
        <taxon>Anomopoda</taxon>
        <taxon>Daphniidae</taxon>
        <taxon>Daphnia</taxon>
    </lineage>
</organism>
<dbReference type="InParanoid" id="E9H793"/>
<gene>
    <name evidence="1" type="ORF">DAPPUDRAFT_254529</name>
</gene>
<keyword evidence="2" id="KW-1185">Reference proteome</keyword>
<dbReference type="AlphaFoldDB" id="E9H793"/>
<proteinExistence type="predicted"/>